<feature type="domain" description="4Fe-4S ferredoxin-type" evidence="4">
    <location>
        <begin position="125"/>
        <end position="155"/>
    </location>
</feature>
<dbReference type="Proteomes" id="UP000628463">
    <property type="component" value="Unassembled WGS sequence"/>
</dbReference>
<dbReference type="Pfam" id="PF12838">
    <property type="entry name" value="Fer4_7"/>
    <property type="match status" value="1"/>
</dbReference>
<dbReference type="SUPFAM" id="SSF53920">
    <property type="entry name" value="Fe-only hydrogenase"/>
    <property type="match status" value="1"/>
</dbReference>
<keyword evidence="2" id="KW-0408">Iron</keyword>
<dbReference type="PROSITE" id="PS00198">
    <property type="entry name" value="4FE4S_FER_1"/>
    <property type="match status" value="2"/>
</dbReference>
<feature type="domain" description="4Fe-4S ferredoxin-type" evidence="4">
    <location>
        <begin position="172"/>
        <end position="201"/>
    </location>
</feature>
<dbReference type="NCBIfam" id="TIGR04105">
    <property type="entry name" value="FeFe_hydrog_B1"/>
    <property type="match status" value="1"/>
</dbReference>
<evidence type="ECO:0000256" key="3">
    <source>
        <dbReference type="ARBA" id="ARBA00023014"/>
    </source>
</evidence>
<dbReference type="Pfam" id="PF02906">
    <property type="entry name" value="Fe_hyd_lg_C"/>
    <property type="match status" value="1"/>
</dbReference>
<proteinExistence type="predicted"/>
<keyword evidence="3" id="KW-0411">Iron-sulfur</keyword>
<dbReference type="InterPro" id="IPR017900">
    <property type="entry name" value="4Fe4S_Fe_S_CS"/>
</dbReference>
<dbReference type="InterPro" id="IPR009016">
    <property type="entry name" value="Fe_hydrogenase"/>
</dbReference>
<dbReference type="EMBL" id="JACOPD010000002">
    <property type="protein sequence ID" value="MBC5680229.1"/>
    <property type="molecule type" value="Genomic_DNA"/>
</dbReference>
<evidence type="ECO:0000256" key="2">
    <source>
        <dbReference type="ARBA" id="ARBA00023004"/>
    </source>
</evidence>
<evidence type="ECO:0000259" key="4">
    <source>
        <dbReference type="PROSITE" id="PS51379"/>
    </source>
</evidence>
<evidence type="ECO:0000313" key="6">
    <source>
        <dbReference type="Proteomes" id="UP000628463"/>
    </source>
</evidence>
<organism evidence="5 6">
    <name type="scientific">Lachnospira hominis</name>
    <name type="common">ex Liu et al. 2021</name>
    <dbReference type="NCBI Taxonomy" id="2763051"/>
    <lineage>
        <taxon>Bacteria</taxon>
        <taxon>Bacillati</taxon>
        <taxon>Bacillota</taxon>
        <taxon>Clostridia</taxon>
        <taxon>Lachnospirales</taxon>
        <taxon>Lachnospiraceae</taxon>
        <taxon>Lachnospira</taxon>
    </lineage>
</organism>
<dbReference type="Pfam" id="PF00037">
    <property type="entry name" value="Fer4"/>
    <property type="match status" value="1"/>
</dbReference>
<dbReference type="PANTHER" id="PTHR11615">
    <property type="entry name" value="NITRATE, FORMATE, IRON DEHYDROGENASE"/>
    <property type="match status" value="1"/>
</dbReference>
<name>A0ABR7FYG0_9FIRM</name>
<dbReference type="InterPro" id="IPR050340">
    <property type="entry name" value="Cytosolic_Fe-S_CAF"/>
</dbReference>
<sequence>MLTNDATILKIKHEVLYEVAKLAYSGEFDDKKEDLPYKMIPGLKPKFRCCVYKEREIVRQRVRLAEGLCPNDNGQQESDNVIQVIESACADCPLSHYIVTDNCRKCMARACQQSCKFGAISMGRDRAYIDPDKCKECGMCARNCPYNAIADLIRPCKKACPVGAITMDEETGICLIDDSKCIRCGKCIHRCPFGAIGSKTAIVDVIKSIISGKQVFAMFAPAMEGQFGADITMASIRTACKKLGFTDMYEVGLGADMTAASEAAEWAEAYDEGRKKTTSCCPAFVNMIKKCYPELIECISDTVSPMCGISRMIKKKYPDAITVFVGPCIAKKDEIKDKSIEGNADYVLTIGEFRAMMRAKEIVFEPEENTAQQSSVYGKRFGNGGGVTAAVLKSMEESGVDTSDFKIEKCAGADECKKALLLMKAGKLDVDFIEGMMCEGGCVGGPSRHKAEQFFKKDRDKLIQEADERGVHENLDKFDASKVGMHK</sequence>
<evidence type="ECO:0000256" key="1">
    <source>
        <dbReference type="ARBA" id="ARBA00022723"/>
    </source>
</evidence>
<dbReference type="Gene3D" id="3.30.70.20">
    <property type="match status" value="2"/>
</dbReference>
<gene>
    <name evidence="5" type="ORF">H8S01_04535</name>
</gene>
<keyword evidence="6" id="KW-1185">Reference proteome</keyword>
<dbReference type="RefSeq" id="WP_186836319.1">
    <property type="nucleotide sequence ID" value="NZ_JACOPD010000002.1"/>
</dbReference>
<dbReference type="Gene3D" id="3.40.950.10">
    <property type="entry name" value="Fe-only Hydrogenase (Larger Subunit), Chain L, domain 3"/>
    <property type="match status" value="1"/>
</dbReference>
<comment type="caution">
    <text evidence="5">The sequence shown here is derived from an EMBL/GenBank/DDBJ whole genome shotgun (WGS) entry which is preliminary data.</text>
</comment>
<reference evidence="5 6" key="1">
    <citation type="submission" date="2020-08" db="EMBL/GenBank/DDBJ databases">
        <title>Genome public.</title>
        <authorList>
            <person name="Liu C."/>
            <person name="Sun Q."/>
        </authorList>
    </citation>
    <scope>NUCLEOTIDE SEQUENCE [LARGE SCALE GENOMIC DNA]</scope>
    <source>
        <strain evidence="5 6">NSJ-43</strain>
    </source>
</reference>
<dbReference type="SUPFAM" id="SSF54862">
    <property type="entry name" value="4Fe-4S ferredoxins"/>
    <property type="match status" value="1"/>
</dbReference>
<dbReference type="PROSITE" id="PS51379">
    <property type="entry name" value="4FE4S_FER_2"/>
    <property type="match status" value="2"/>
</dbReference>
<accession>A0ABR7FYG0</accession>
<keyword evidence="1" id="KW-0479">Metal-binding</keyword>
<evidence type="ECO:0000313" key="5">
    <source>
        <dbReference type="EMBL" id="MBC5680229.1"/>
    </source>
</evidence>
<protein>
    <submittedName>
        <fullName evidence="5">4Fe-4S dicluster domain-containing protein</fullName>
    </submittedName>
</protein>
<dbReference type="InterPro" id="IPR004108">
    <property type="entry name" value="Fe_hydrogenase_lsu_C"/>
</dbReference>
<dbReference type="InterPro" id="IPR027631">
    <property type="entry name" value="Mono_FeFe_hydrog"/>
</dbReference>
<dbReference type="InterPro" id="IPR017896">
    <property type="entry name" value="4Fe4S_Fe-S-bd"/>
</dbReference>